<dbReference type="GO" id="GO:0004519">
    <property type="term" value="F:endonuclease activity"/>
    <property type="evidence" value="ECO:0007669"/>
    <property type="project" value="UniProtKB-KW"/>
</dbReference>
<evidence type="ECO:0000313" key="4">
    <source>
        <dbReference type="Proteomes" id="UP000245362"/>
    </source>
</evidence>
<organism evidence="3 4">
    <name type="scientific">Vibrio albus</name>
    <dbReference type="NCBI Taxonomy" id="2200953"/>
    <lineage>
        <taxon>Bacteria</taxon>
        <taxon>Pseudomonadati</taxon>
        <taxon>Pseudomonadota</taxon>
        <taxon>Gammaproteobacteria</taxon>
        <taxon>Vibrionales</taxon>
        <taxon>Vibrionaceae</taxon>
        <taxon>Vibrio</taxon>
    </lineage>
</organism>
<comment type="caution">
    <text evidence="3">The sequence shown here is derived from an EMBL/GenBank/DDBJ whole genome shotgun (WGS) entry which is preliminary data.</text>
</comment>
<reference evidence="3 4" key="1">
    <citation type="submission" date="2018-05" db="EMBL/GenBank/DDBJ databases">
        <title>Vibrio limimaris sp. nov., isolated from marine sediment.</title>
        <authorList>
            <person name="Li C.-M."/>
        </authorList>
    </citation>
    <scope>NUCLEOTIDE SEQUENCE [LARGE SCALE GENOMIC DNA]</scope>
    <source>
        <strain evidence="3 4">E4404</strain>
    </source>
</reference>
<feature type="domain" description="HTH HARE-type" evidence="2">
    <location>
        <begin position="1"/>
        <end position="81"/>
    </location>
</feature>
<dbReference type="AlphaFoldDB" id="A0A2U3B2Q6"/>
<dbReference type="RefSeq" id="WP_109321325.1">
    <property type="nucleotide sequence ID" value="NZ_QFWT01000023.1"/>
</dbReference>
<dbReference type="GO" id="GO:0006355">
    <property type="term" value="P:regulation of DNA-templated transcription"/>
    <property type="evidence" value="ECO:0007669"/>
    <property type="project" value="InterPro"/>
</dbReference>
<keyword evidence="4" id="KW-1185">Reference proteome</keyword>
<gene>
    <name evidence="3" type="ORF">DI392_19290</name>
</gene>
<protein>
    <submittedName>
        <fullName evidence="3">HNH endonuclease</fullName>
    </submittedName>
</protein>
<evidence type="ECO:0000313" key="3">
    <source>
        <dbReference type="EMBL" id="PWI31091.1"/>
    </source>
</evidence>
<dbReference type="OrthoDB" id="529575at2"/>
<dbReference type="Pfam" id="PF13391">
    <property type="entry name" value="HNH_2"/>
    <property type="match status" value="1"/>
</dbReference>
<dbReference type="PROSITE" id="PS51913">
    <property type="entry name" value="HTH_HARE"/>
    <property type="match status" value="1"/>
</dbReference>
<dbReference type="InterPro" id="IPR007759">
    <property type="entry name" value="Asxl_HARE-HTH"/>
</dbReference>
<accession>A0A2U3B2Q6</accession>
<dbReference type="EMBL" id="QFWT01000023">
    <property type="protein sequence ID" value="PWI31091.1"/>
    <property type="molecule type" value="Genomic_DNA"/>
</dbReference>
<sequence>MRWIDYVIRAMENLGGEATYSQLYTEIEQLKGGNLTKSWQATVRNTIESYSSDSDNWTPSKDDLFYSVGGKGSGHWALRNYQSTEINEPIAIDYDVPDKEKCTVTRFIRDNKLSHLVKKKNNFMCQVCGFTFLLPNGKPYAEAHHLMPLGKEHNGPDIEGNMICVCPNHHAMLDYCTLSLDVNFIVKNSRHQIMEEFINYSNQLVGRHS</sequence>
<dbReference type="InterPro" id="IPR003615">
    <property type="entry name" value="HNH_nuc"/>
</dbReference>
<proteinExistence type="predicted"/>
<name>A0A2U3B2Q6_9VIBR</name>
<keyword evidence="3" id="KW-0540">Nuclease</keyword>
<keyword evidence="3" id="KW-0255">Endonuclease</keyword>
<dbReference type="Proteomes" id="UP000245362">
    <property type="component" value="Unassembled WGS sequence"/>
</dbReference>
<dbReference type="CDD" id="cd00085">
    <property type="entry name" value="HNHc"/>
    <property type="match status" value="1"/>
</dbReference>
<evidence type="ECO:0000256" key="1">
    <source>
        <dbReference type="ARBA" id="ARBA00023163"/>
    </source>
</evidence>
<keyword evidence="1" id="KW-0804">Transcription</keyword>
<keyword evidence="3" id="KW-0378">Hydrolase</keyword>
<evidence type="ECO:0000259" key="2">
    <source>
        <dbReference type="PROSITE" id="PS51913"/>
    </source>
</evidence>